<evidence type="ECO:0000313" key="3">
    <source>
        <dbReference type="Proteomes" id="UP000054526"/>
    </source>
</evidence>
<dbReference type="RefSeq" id="WP_041060207.1">
    <property type="nucleotide sequence ID" value="NZ_JXAL01000003.1"/>
</dbReference>
<dbReference type="PANTHER" id="PTHR41259">
    <property type="entry name" value="DOUBLE-STRAND BREAK REPAIR RAD50 ATPASE, PUTATIVE-RELATED"/>
    <property type="match status" value="1"/>
</dbReference>
<dbReference type="EMBL" id="JXAL01000003">
    <property type="protein sequence ID" value="KIL36962.1"/>
    <property type="molecule type" value="Genomic_DNA"/>
</dbReference>
<dbReference type="PANTHER" id="PTHR41259:SF1">
    <property type="entry name" value="DOUBLE-STRAND BREAK REPAIR RAD50 ATPASE, PUTATIVE-RELATED"/>
    <property type="match status" value="1"/>
</dbReference>
<dbReference type="Gene3D" id="3.40.50.300">
    <property type="entry name" value="P-loop containing nucleotide triphosphate hydrolases"/>
    <property type="match status" value="1"/>
</dbReference>
<reference evidence="2 3" key="1">
    <citation type="submission" date="2014-12" db="EMBL/GenBank/DDBJ databases">
        <title>Draft genome sequence of Cohnella kolymensis strain B-2846.</title>
        <authorList>
            <person name="Karlyshev A.V."/>
            <person name="Kudryashova E.B."/>
        </authorList>
    </citation>
    <scope>NUCLEOTIDE SEQUENCE [LARGE SCALE GENOMIC DNA]</scope>
    <source>
        <strain evidence="2 3">VKM B-2846</strain>
    </source>
</reference>
<gene>
    <name evidence="2" type="ORF">SD71_04430</name>
</gene>
<keyword evidence="3" id="KW-1185">Reference proteome</keyword>
<comment type="caution">
    <text evidence="2">The sequence shown here is derived from an EMBL/GenBank/DDBJ whole genome shotgun (WGS) entry which is preliminary data.</text>
</comment>
<dbReference type="SUPFAM" id="SSF52540">
    <property type="entry name" value="P-loop containing nucleoside triphosphate hydrolases"/>
    <property type="match status" value="1"/>
</dbReference>
<evidence type="ECO:0000313" key="2">
    <source>
        <dbReference type="EMBL" id="KIL36962.1"/>
    </source>
</evidence>
<protein>
    <recommendedName>
        <fullName evidence="4">RecF/RecN/SMC N-terminal domain-containing protein</fullName>
    </recommendedName>
</protein>
<dbReference type="Proteomes" id="UP000054526">
    <property type="component" value="Unassembled WGS sequence"/>
</dbReference>
<name>A0ABR5A7I0_9BACL</name>
<dbReference type="InterPro" id="IPR027417">
    <property type="entry name" value="P-loop_NTPase"/>
</dbReference>
<proteinExistence type="predicted"/>
<feature type="coiled-coil region" evidence="1">
    <location>
        <begin position="63"/>
        <end position="134"/>
    </location>
</feature>
<accession>A0ABR5A7I0</accession>
<evidence type="ECO:0008006" key="4">
    <source>
        <dbReference type="Google" id="ProtNLM"/>
    </source>
</evidence>
<keyword evidence="1" id="KW-0175">Coiled coil</keyword>
<sequence>MSLRRFLAEAGSVNEAELEQRLSIDERCMDLQRQRREIGLRLESGRDSLAVEQLYERLDRHDESSLRALLEEQQAKLAYAEQQRSELLDRRGRLTQELQRLRNESELEDRAMRLSELQSKLEALLERYAILAISDTLITRTKSIFEEEKQPEVLRLASRYLEQMTGGAYIRIVAPGDSPALLAETKERALLDSAFLSRGTQEQLFLAMRFALCDAASREHPLPLLLDDLFVHFDEKRLENTIPVVQQLAAARQVILFTCHRHVARTVAAGIPTARMMMLGDPEAEAHSAGVSGRG</sequence>
<evidence type="ECO:0000256" key="1">
    <source>
        <dbReference type="SAM" id="Coils"/>
    </source>
</evidence>
<organism evidence="2 3">
    <name type="scientific">Cohnella kolymensis</name>
    <dbReference type="NCBI Taxonomy" id="1590652"/>
    <lineage>
        <taxon>Bacteria</taxon>
        <taxon>Bacillati</taxon>
        <taxon>Bacillota</taxon>
        <taxon>Bacilli</taxon>
        <taxon>Bacillales</taxon>
        <taxon>Paenibacillaceae</taxon>
        <taxon>Cohnella</taxon>
    </lineage>
</organism>